<feature type="region of interest" description="Disordered" evidence="2">
    <location>
        <begin position="812"/>
        <end position="839"/>
    </location>
</feature>
<evidence type="ECO:0000313" key="3">
    <source>
        <dbReference type="EMBL" id="OQV22622.1"/>
    </source>
</evidence>
<dbReference type="GO" id="GO:0000973">
    <property type="term" value="P:post-transcriptional tethering of RNA polymerase II gene DNA at nuclear periphery"/>
    <property type="evidence" value="ECO:0007669"/>
    <property type="project" value="TreeGrafter"/>
</dbReference>
<evidence type="ECO:0000256" key="2">
    <source>
        <dbReference type="SAM" id="MobiDB-lite"/>
    </source>
</evidence>
<dbReference type="Proteomes" id="UP000192578">
    <property type="component" value="Unassembled WGS sequence"/>
</dbReference>
<dbReference type="GO" id="GO:0003690">
    <property type="term" value="F:double-stranded DNA binding"/>
    <property type="evidence" value="ECO:0007669"/>
    <property type="project" value="InterPro"/>
</dbReference>
<feature type="compositionally biased region" description="Polar residues" evidence="2">
    <location>
        <begin position="649"/>
        <end position="666"/>
    </location>
</feature>
<feature type="region of interest" description="Disordered" evidence="2">
    <location>
        <begin position="556"/>
        <end position="584"/>
    </location>
</feature>
<dbReference type="EMBL" id="MTYJ01000016">
    <property type="protein sequence ID" value="OQV22622.1"/>
    <property type="molecule type" value="Genomic_DNA"/>
</dbReference>
<gene>
    <name evidence="3" type="ORF">BV898_03447</name>
</gene>
<feature type="region of interest" description="Disordered" evidence="2">
    <location>
        <begin position="877"/>
        <end position="902"/>
    </location>
</feature>
<evidence type="ECO:0000256" key="1">
    <source>
        <dbReference type="ARBA" id="ARBA00025771"/>
    </source>
</evidence>
<dbReference type="GO" id="GO:0003723">
    <property type="term" value="F:RNA binding"/>
    <property type="evidence" value="ECO:0007669"/>
    <property type="project" value="InterPro"/>
</dbReference>
<proteinExistence type="inferred from homology"/>
<comment type="caution">
    <text evidence="3">The sequence shown here is derived from an EMBL/GenBank/DDBJ whole genome shotgun (WGS) entry which is preliminary data.</text>
</comment>
<feature type="compositionally biased region" description="Low complexity" evidence="2">
    <location>
        <begin position="667"/>
        <end position="685"/>
    </location>
</feature>
<dbReference type="SMART" id="SM00753">
    <property type="entry name" value="PAM"/>
    <property type="match status" value="1"/>
</dbReference>
<accession>A0A1W0X5M4</accession>
<dbReference type="AlphaFoldDB" id="A0A1W0X5M4"/>
<organism evidence="3 4">
    <name type="scientific">Hypsibius exemplaris</name>
    <name type="common">Freshwater tardigrade</name>
    <dbReference type="NCBI Taxonomy" id="2072580"/>
    <lineage>
        <taxon>Eukaryota</taxon>
        <taxon>Metazoa</taxon>
        <taxon>Ecdysozoa</taxon>
        <taxon>Tardigrada</taxon>
        <taxon>Eutardigrada</taxon>
        <taxon>Parachela</taxon>
        <taxon>Hypsibioidea</taxon>
        <taxon>Hypsibiidae</taxon>
        <taxon>Hypsibius</taxon>
    </lineage>
</organism>
<dbReference type="InterPro" id="IPR045114">
    <property type="entry name" value="Csn12-like"/>
</dbReference>
<protein>
    <submittedName>
        <fullName evidence="3">PCI domain-containing protein 2-like protein</fullName>
    </submittedName>
</protein>
<feature type="region of interest" description="Disordered" evidence="2">
    <location>
        <begin position="621"/>
        <end position="699"/>
    </location>
</feature>
<dbReference type="Gene3D" id="1.10.10.10">
    <property type="entry name" value="Winged helix-like DNA-binding domain superfamily/Winged helix DNA-binding domain"/>
    <property type="match status" value="1"/>
</dbReference>
<keyword evidence="4" id="KW-1185">Reference proteome</keyword>
<name>A0A1W0X5M4_HYPEX</name>
<feature type="compositionally biased region" description="Low complexity" evidence="2">
    <location>
        <begin position="556"/>
        <end position="575"/>
    </location>
</feature>
<evidence type="ECO:0000313" key="4">
    <source>
        <dbReference type="Proteomes" id="UP000192578"/>
    </source>
</evidence>
<dbReference type="GO" id="GO:0070390">
    <property type="term" value="C:transcription export complex 2"/>
    <property type="evidence" value="ECO:0007669"/>
    <property type="project" value="TreeGrafter"/>
</dbReference>
<dbReference type="GO" id="GO:0006368">
    <property type="term" value="P:transcription elongation by RNA polymerase II"/>
    <property type="evidence" value="ECO:0007669"/>
    <property type="project" value="TreeGrafter"/>
</dbReference>
<dbReference type="PANTHER" id="PTHR12732:SF0">
    <property type="entry name" value="PCI DOMAIN-CONTAINING PROTEIN 2"/>
    <property type="match status" value="1"/>
</dbReference>
<comment type="similarity">
    <text evidence="1">Belongs to the CSN12 family.</text>
</comment>
<reference evidence="4" key="1">
    <citation type="submission" date="2017-01" db="EMBL/GenBank/DDBJ databases">
        <title>Comparative genomics of anhydrobiosis in the tardigrade Hypsibius dujardini.</title>
        <authorList>
            <person name="Yoshida Y."/>
            <person name="Koutsovoulos G."/>
            <person name="Laetsch D."/>
            <person name="Stevens L."/>
            <person name="Kumar S."/>
            <person name="Horikawa D."/>
            <person name="Ishino K."/>
            <person name="Komine S."/>
            <person name="Tomita M."/>
            <person name="Blaxter M."/>
            <person name="Arakawa K."/>
        </authorList>
    </citation>
    <scope>NUCLEOTIDE SEQUENCE [LARGE SCALE GENOMIC DNA]</scope>
    <source>
        <strain evidence="4">Z151</strain>
    </source>
</reference>
<dbReference type="GO" id="GO:0016973">
    <property type="term" value="P:poly(A)+ mRNA export from nucleus"/>
    <property type="evidence" value="ECO:0007669"/>
    <property type="project" value="TreeGrafter"/>
</dbReference>
<dbReference type="OrthoDB" id="10252687at2759"/>
<dbReference type="PANTHER" id="PTHR12732">
    <property type="entry name" value="UNCHARACTERIZED PROTEASOME COMPONENT REGION PCI-CONTAINING"/>
    <property type="match status" value="1"/>
</dbReference>
<dbReference type="InterPro" id="IPR036388">
    <property type="entry name" value="WH-like_DNA-bd_sf"/>
</dbReference>
<sequence>MAAFRRNRLGAHGSGGKFSGEVDPLDIYVQDILSAFQQFNGDQFADCLSLRDEHADRLLLTSLCHSDRESSPEPADLLQLSDELPTEYLNLIACHLKCLFYLNREDLLMALQYQEEMSKVVASSLPKLKNEDVSWYLSTITVVARDLSSLALKVHQLQNHVVLPQEGQVTPIDRAFNSIQQLVRTCAAEKGASEEHSKKRALVPLVNQLFRLCFRTGRANLCKPLVRTIDNLKILDRCPASQVVTYFYFAGKLAVVEGDYVLAEQKLTLAYQRCSPKFASNMKSILRLLVPLRLRLDIKPSAKLLTEYDLYQYQDIVRALQSADVTLFHQSKDRFEGDFIRWSIFYLIDNLRLVMFRHVFRKLLAALNHHIVAITDVTVALKVAGYKTPVGEDPSDADAECIIVNLIGEDLVKAYVSWQLKKIVVAKTVRLGRSLTSSVKRHISTLTVSVQYLSGVSNQPPTSKPTELTKFSDRYWRDCESPTLAIPDIASRRDSASSAGKLEKHHQSFERLVEVELHHPVEHDVFALEYDRKIGPHDQQTENYPLEDCYPLEELGSSAVSSGTSSPTPSESASLTGSNRDSSSTDIVGVMRVAAAATTDLTVAAQDLSASLSMTDGHLGDTSGYASNNSSKDNDDDDDEGEAHAAGSSVGSFDTGSSVAGASSLRSASPVEESVSSPLPASVAETQSESPLPVETSPEPASVVGVVPVVNQSVRKCPDASHAPPLPAVRVRVDETPIERDIRIAAMREEELRLQQGVGSPSNRPAELEKHKPITPKRIILSHLPGEQAHYSNTQRVLATTRLQQEIEEQKRRELDLKRAGRVQSISEERTDDESVLNDEHDSVATQLSGSSSSTADPVLPKATIKQQRAFFENPSQTLPEKEHHPSPNFSVKPIKATPTSPAVQKTQVAVVAVQKTQATTVPARLMATPSSNMRIPMTMERFISSRGKSVNAASSSSPLSPLSGGGFGAFSNGTAAQHDSYVDYSALRVVPSSSVPVTETEADREVTVKKVYRSAKLKISDELKEMEKREAELRETRAILGLAVEAETDTATEHNQQTATVKEAEHIRTEDIILESSQIPKGRQSLLRAQWEARSQQ</sequence>